<dbReference type="GO" id="GO:0051539">
    <property type="term" value="F:4 iron, 4 sulfur cluster binding"/>
    <property type="evidence" value="ECO:0007669"/>
    <property type="project" value="UniProtKB-KW"/>
</dbReference>
<sequence>MHLSIGGIEPFTAIDFPGKLAAVAFCRGCGWRCGYCHNPHLLPVAPGDDWSMIETFLDSRRGLLDGIVFSGGEPLLQSGLGEALKRCREMGFATALHTGGNSPTRLERVLPLLDWVGFDVKAPFDAYTAVTGVPGSGDKVQESLDRLLNSGVNYEVRTTVDPALLDRQQLLVLALELRSRGVSHYALQVCRSETPAAKPDPLTDKELVQQISNLFDTFELRGTLN</sequence>
<keyword evidence="8" id="KW-0560">Oxidoreductase</keyword>
<dbReference type="EMBL" id="UOFM01000128">
    <property type="protein sequence ID" value="VAW75286.1"/>
    <property type="molecule type" value="Genomic_DNA"/>
</dbReference>
<keyword evidence="2" id="KW-0004">4Fe-4S</keyword>
<evidence type="ECO:0000259" key="7">
    <source>
        <dbReference type="PROSITE" id="PS51918"/>
    </source>
</evidence>
<evidence type="ECO:0000256" key="3">
    <source>
        <dbReference type="ARBA" id="ARBA00022691"/>
    </source>
</evidence>
<evidence type="ECO:0000256" key="6">
    <source>
        <dbReference type="ARBA" id="ARBA00023014"/>
    </source>
</evidence>
<comment type="cofactor">
    <cofactor evidence="1">
        <name>[4Fe-4S] cluster</name>
        <dbReference type="ChEBI" id="CHEBI:49883"/>
    </cofactor>
</comment>
<accession>A0A3B0Z3J6</accession>
<dbReference type="CDD" id="cd01335">
    <property type="entry name" value="Radical_SAM"/>
    <property type="match status" value="1"/>
</dbReference>
<dbReference type="AlphaFoldDB" id="A0A3B0Z3J6"/>
<dbReference type="EC" id="1.97.1.4" evidence="8"/>
<dbReference type="Gene3D" id="3.20.20.70">
    <property type="entry name" value="Aldolase class I"/>
    <property type="match status" value="1"/>
</dbReference>
<dbReference type="GO" id="GO:0046872">
    <property type="term" value="F:metal ion binding"/>
    <property type="evidence" value="ECO:0007669"/>
    <property type="project" value="UniProtKB-KW"/>
</dbReference>
<gene>
    <name evidence="8" type="ORF">MNBD_GAMMA14-2339</name>
</gene>
<organism evidence="8">
    <name type="scientific">hydrothermal vent metagenome</name>
    <dbReference type="NCBI Taxonomy" id="652676"/>
    <lineage>
        <taxon>unclassified sequences</taxon>
        <taxon>metagenomes</taxon>
        <taxon>ecological metagenomes</taxon>
    </lineage>
</organism>
<keyword evidence="3" id="KW-0949">S-adenosyl-L-methionine</keyword>
<protein>
    <submittedName>
        <fullName evidence="8">Ribonucleotide reductase of class III (Anaerobic), activating protein</fullName>
        <ecNumber evidence="8">1.97.1.4</ecNumber>
    </submittedName>
</protein>
<dbReference type="InterPro" id="IPR013785">
    <property type="entry name" value="Aldolase_TIM"/>
</dbReference>
<dbReference type="NCBIfam" id="TIGR02495">
    <property type="entry name" value="NrdG2"/>
    <property type="match status" value="1"/>
</dbReference>
<dbReference type="Pfam" id="PF04055">
    <property type="entry name" value="Radical_SAM"/>
    <property type="match status" value="1"/>
</dbReference>
<feature type="domain" description="Radical SAM core" evidence="7">
    <location>
        <begin position="15"/>
        <end position="219"/>
    </location>
</feature>
<evidence type="ECO:0000256" key="5">
    <source>
        <dbReference type="ARBA" id="ARBA00023004"/>
    </source>
</evidence>
<dbReference type="InterPro" id="IPR034457">
    <property type="entry name" value="Organic_radical-activating"/>
</dbReference>
<evidence type="ECO:0000313" key="8">
    <source>
        <dbReference type="EMBL" id="VAW75286.1"/>
    </source>
</evidence>
<dbReference type="SFLD" id="SFLDS00029">
    <property type="entry name" value="Radical_SAM"/>
    <property type="match status" value="1"/>
</dbReference>
<evidence type="ECO:0000256" key="2">
    <source>
        <dbReference type="ARBA" id="ARBA00022485"/>
    </source>
</evidence>
<keyword evidence="6" id="KW-0411">Iron-sulfur</keyword>
<dbReference type="InterPro" id="IPR007197">
    <property type="entry name" value="rSAM"/>
</dbReference>
<dbReference type="PANTHER" id="PTHR30352:SF13">
    <property type="entry name" value="GLYCYL-RADICAL ENZYME ACTIVATING ENZYME YJJW-RELATED"/>
    <property type="match status" value="1"/>
</dbReference>
<dbReference type="GO" id="GO:0043365">
    <property type="term" value="F:[formate-C-acetyltransferase]-activating enzyme activity"/>
    <property type="evidence" value="ECO:0007669"/>
    <property type="project" value="UniProtKB-EC"/>
</dbReference>
<evidence type="ECO:0000256" key="4">
    <source>
        <dbReference type="ARBA" id="ARBA00022723"/>
    </source>
</evidence>
<dbReference type="InterPro" id="IPR012840">
    <property type="entry name" value="NrdG2"/>
</dbReference>
<keyword evidence="5" id="KW-0408">Iron</keyword>
<dbReference type="SUPFAM" id="SSF102114">
    <property type="entry name" value="Radical SAM enzymes"/>
    <property type="match status" value="1"/>
</dbReference>
<dbReference type="PANTHER" id="PTHR30352">
    <property type="entry name" value="PYRUVATE FORMATE-LYASE-ACTIVATING ENZYME"/>
    <property type="match status" value="1"/>
</dbReference>
<reference evidence="8" key="1">
    <citation type="submission" date="2018-06" db="EMBL/GenBank/DDBJ databases">
        <authorList>
            <person name="Zhirakovskaya E."/>
        </authorList>
    </citation>
    <scope>NUCLEOTIDE SEQUENCE</scope>
</reference>
<dbReference type="SFLD" id="SFLDG01094">
    <property type="entry name" value="Uncharacterised_Radical_SAM_Su"/>
    <property type="match status" value="1"/>
</dbReference>
<dbReference type="PROSITE" id="PS51918">
    <property type="entry name" value="RADICAL_SAM"/>
    <property type="match status" value="1"/>
</dbReference>
<dbReference type="InterPro" id="IPR058240">
    <property type="entry name" value="rSAM_sf"/>
</dbReference>
<proteinExistence type="predicted"/>
<evidence type="ECO:0000256" key="1">
    <source>
        <dbReference type="ARBA" id="ARBA00001966"/>
    </source>
</evidence>
<keyword evidence="4" id="KW-0479">Metal-binding</keyword>
<name>A0A3B0Z3J6_9ZZZZ</name>